<accession>A0A6J4MDA0</accession>
<sequence length="103" mass="11113">MSAAGAHRYVRRMSDSTPMETGAWPCPHCLQPLDYEPTGEDHRSTADGEGFDLVLDLPAGWVCHNDGCPTRESGYHPDEGAKQRVLMLHQAIEGQGPGTSHGG</sequence>
<dbReference type="EMBL" id="CADCUG010000008">
    <property type="protein sequence ID" value="CAA9314988.1"/>
    <property type="molecule type" value="Genomic_DNA"/>
</dbReference>
<evidence type="ECO:0000256" key="1">
    <source>
        <dbReference type="SAM" id="MobiDB-lite"/>
    </source>
</evidence>
<proteinExistence type="predicted"/>
<gene>
    <name evidence="2" type="ORF">AVDCRST_MAG29-59</name>
    <name evidence="3" type="ORF">AVDCRST_MAG46-2972</name>
</gene>
<organism evidence="3">
    <name type="scientific">uncultured Nocardioidaceae bacterium</name>
    <dbReference type="NCBI Taxonomy" id="253824"/>
    <lineage>
        <taxon>Bacteria</taxon>
        <taxon>Bacillati</taxon>
        <taxon>Actinomycetota</taxon>
        <taxon>Actinomycetes</taxon>
        <taxon>Propionibacteriales</taxon>
        <taxon>Nocardioidaceae</taxon>
        <taxon>environmental samples</taxon>
    </lineage>
</organism>
<name>A0A6J4MDA0_9ACTN</name>
<protein>
    <submittedName>
        <fullName evidence="3">Uncharacterized protein</fullName>
    </submittedName>
</protein>
<dbReference type="AlphaFoldDB" id="A0A6J4MDA0"/>
<evidence type="ECO:0000313" key="2">
    <source>
        <dbReference type="EMBL" id="CAA9314988.1"/>
    </source>
</evidence>
<dbReference type="EMBL" id="CADCUD010000204">
    <property type="protein sequence ID" value="CAA9356622.1"/>
    <property type="molecule type" value="Genomic_DNA"/>
</dbReference>
<reference evidence="3" key="1">
    <citation type="submission" date="2020-02" db="EMBL/GenBank/DDBJ databases">
        <authorList>
            <person name="Meier V. D."/>
        </authorList>
    </citation>
    <scope>NUCLEOTIDE SEQUENCE</scope>
    <source>
        <strain evidence="2">AVDCRST_MAG29</strain>
        <strain evidence="3">AVDCRST_MAG46</strain>
    </source>
</reference>
<evidence type="ECO:0000313" key="3">
    <source>
        <dbReference type="EMBL" id="CAA9356622.1"/>
    </source>
</evidence>
<feature type="region of interest" description="Disordered" evidence="1">
    <location>
        <begin position="1"/>
        <end position="22"/>
    </location>
</feature>